<dbReference type="AlphaFoldDB" id="E3CZK9"/>
<dbReference type="HOGENOM" id="CLU_149981_4_0_0"/>
<keyword evidence="2" id="KW-1185">Reference proteome</keyword>
<name>E3CZK9_9BACT</name>
<dbReference type="Proteomes" id="UP000005096">
    <property type="component" value="Chromosome"/>
</dbReference>
<dbReference type="PANTHER" id="PTHR36441:SF1">
    <property type="entry name" value="DUF503 DOMAIN-CONTAINING PROTEIN"/>
    <property type="match status" value="1"/>
</dbReference>
<sequence length="113" mass="12563">MARPRCWMGLCRVDLFIPGASSLKDRRSVVRSLLEQCRRRFNLSAAELGPDGSHQEASLAFSLVASCSSEAQGRMAALESFLLRSEEVGPFEILHREQEVWCDDDFSPGTAES</sequence>
<evidence type="ECO:0000313" key="1">
    <source>
        <dbReference type="EMBL" id="EFQ23793.1"/>
    </source>
</evidence>
<dbReference type="InterPro" id="IPR007546">
    <property type="entry name" value="DUF503"/>
</dbReference>
<dbReference type="eggNOG" id="COG1550">
    <property type="taxonomic scope" value="Bacteria"/>
</dbReference>
<dbReference type="EMBL" id="CM001022">
    <property type="protein sequence ID" value="EFQ23793.1"/>
    <property type="molecule type" value="Genomic_DNA"/>
</dbReference>
<protein>
    <recommendedName>
        <fullName evidence="3">DUF503 domain-containing protein</fullName>
    </recommendedName>
</protein>
<evidence type="ECO:0000313" key="2">
    <source>
        <dbReference type="Proteomes" id="UP000005096"/>
    </source>
</evidence>
<dbReference type="Pfam" id="PF04456">
    <property type="entry name" value="DUF503"/>
    <property type="match status" value="1"/>
</dbReference>
<dbReference type="PaxDb" id="584708-Apau_1372"/>
<organism evidence="1 2">
    <name type="scientific">Aminomonas paucivorans DSM 12260</name>
    <dbReference type="NCBI Taxonomy" id="584708"/>
    <lineage>
        <taxon>Bacteria</taxon>
        <taxon>Thermotogati</taxon>
        <taxon>Synergistota</taxon>
        <taxon>Synergistia</taxon>
        <taxon>Synergistales</taxon>
        <taxon>Synergistaceae</taxon>
        <taxon>Aminomonas</taxon>
    </lineage>
</organism>
<dbReference type="InterPro" id="IPR036746">
    <property type="entry name" value="TT1725-like_sf"/>
</dbReference>
<dbReference type="PANTHER" id="PTHR36441">
    <property type="entry name" value="HYPOTHETICAL CYTOSOLIC PROTEIN"/>
    <property type="match status" value="1"/>
</dbReference>
<gene>
    <name evidence="1" type="ORF">Apau_1372</name>
</gene>
<dbReference type="STRING" id="584708.Apau_1372"/>
<proteinExistence type="predicted"/>
<dbReference type="SUPFAM" id="SSF103007">
    <property type="entry name" value="Hypothetical protein TT1725"/>
    <property type="match status" value="1"/>
</dbReference>
<dbReference type="Gene3D" id="3.30.70.1120">
    <property type="entry name" value="TT1725-like"/>
    <property type="match status" value="1"/>
</dbReference>
<evidence type="ECO:0008006" key="3">
    <source>
        <dbReference type="Google" id="ProtNLM"/>
    </source>
</evidence>
<reference evidence="1 2" key="1">
    <citation type="journal article" date="2010" name="Stand. Genomic Sci.">
        <title>Non-contiguous finished genome sequence of Aminomonas paucivorans type strain (GLU-3).</title>
        <authorList>
            <person name="Pitluck S."/>
            <person name="Yasawong M."/>
            <person name="Held B."/>
            <person name="Lapidus A."/>
            <person name="Nolan M."/>
            <person name="Copeland A."/>
            <person name="Lucas S."/>
            <person name="Del Rio T.G."/>
            <person name="Tice H."/>
            <person name="Cheng J.F."/>
            <person name="Chertkov O."/>
            <person name="Goodwin L."/>
            <person name="Tapia R."/>
            <person name="Han C."/>
            <person name="Liolios K."/>
            <person name="Ivanova N."/>
            <person name="Mavromatis K."/>
            <person name="Ovchinnikova G."/>
            <person name="Pati A."/>
            <person name="Chen A."/>
            <person name="Palaniappan K."/>
            <person name="Land M."/>
            <person name="Hauser L."/>
            <person name="Chang Y.J."/>
            <person name="Jeffries C.D."/>
            <person name="Pukall R."/>
            <person name="Spring S."/>
            <person name="Rohde M."/>
            <person name="Sikorski J."/>
            <person name="Goker M."/>
            <person name="Woyke T."/>
            <person name="Bristow J."/>
            <person name="Eisen J.A."/>
            <person name="Markowitz V."/>
            <person name="Hugenholtz P."/>
            <person name="Kyrpides N.C."/>
            <person name="Klenk H.P."/>
        </authorList>
    </citation>
    <scope>NUCLEOTIDE SEQUENCE [LARGE SCALE GENOMIC DNA]</scope>
    <source>
        <strain evidence="1 2">DSM 12260</strain>
    </source>
</reference>
<accession>E3CZK9</accession>